<dbReference type="PANTHER" id="PTHR13439">
    <property type="entry name" value="CT120 PROTEIN"/>
    <property type="match status" value="1"/>
</dbReference>
<evidence type="ECO:0000256" key="2">
    <source>
        <dbReference type="ARBA" id="ARBA00022692"/>
    </source>
</evidence>
<feature type="transmembrane region" description="Helical" evidence="6">
    <location>
        <begin position="171"/>
        <end position="192"/>
    </location>
</feature>
<accession>A0AAN7T9S0</accession>
<comment type="subcellular location">
    <subcellularLocation>
        <location evidence="1">Membrane</location>
        <topology evidence="1">Multi-pass membrane protein</topology>
    </subcellularLocation>
</comment>
<gene>
    <name evidence="8" type="ORF">LTR62_008200</name>
</gene>
<comment type="caution">
    <text evidence="8">The sequence shown here is derived from an EMBL/GenBank/DDBJ whole genome shotgun (WGS) entry which is preliminary data.</text>
</comment>
<dbReference type="AlphaFoldDB" id="A0AAN7T9S0"/>
<evidence type="ECO:0000256" key="5">
    <source>
        <dbReference type="PROSITE-ProRule" id="PRU00205"/>
    </source>
</evidence>
<evidence type="ECO:0000256" key="3">
    <source>
        <dbReference type="ARBA" id="ARBA00022989"/>
    </source>
</evidence>
<reference evidence="8" key="1">
    <citation type="submission" date="2023-08" db="EMBL/GenBank/DDBJ databases">
        <title>Black Yeasts Isolated from many extreme environments.</title>
        <authorList>
            <person name="Coleine C."/>
            <person name="Stajich J.E."/>
            <person name="Selbmann L."/>
        </authorList>
    </citation>
    <scope>NUCLEOTIDE SEQUENCE</scope>
    <source>
        <strain evidence="8">CCFEE 5401</strain>
    </source>
</reference>
<evidence type="ECO:0000313" key="8">
    <source>
        <dbReference type="EMBL" id="KAK5108543.1"/>
    </source>
</evidence>
<dbReference type="Pfam" id="PF03798">
    <property type="entry name" value="TRAM_LAG1_CLN8"/>
    <property type="match status" value="1"/>
</dbReference>
<organism evidence="8 9">
    <name type="scientific">Meristemomyces frigidus</name>
    <dbReference type="NCBI Taxonomy" id="1508187"/>
    <lineage>
        <taxon>Eukaryota</taxon>
        <taxon>Fungi</taxon>
        <taxon>Dikarya</taxon>
        <taxon>Ascomycota</taxon>
        <taxon>Pezizomycotina</taxon>
        <taxon>Dothideomycetes</taxon>
        <taxon>Dothideomycetidae</taxon>
        <taxon>Mycosphaerellales</taxon>
        <taxon>Teratosphaeriaceae</taxon>
        <taxon>Meristemomyces</taxon>
    </lineage>
</organism>
<feature type="transmembrane region" description="Helical" evidence="6">
    <location>
        <begin position="36"/>
        <end position="55"/>
    </location>
</feature>
<dbReference type="EMBL" id="JAVRRL010000083">
    <property type="protein sequence ID" value="KAK5108543.1"/>
    <property type="molecule type" value="Genomic_DNA"/>
</dbReference>
<dbReference type="GO" id="GO:0055088">
    <property type="term" value="P:lipid homeostasis"/>
    <property type="evidence" value="ECO:0007669"/>
    <property type="project" value="TreeGrafter"/>
</dbReference>
<feature type="transmembrane region" description="Helical" evidence="6">
    <location>
        <begin position="146"/>
        <end position="165"/>
    </location>
</feature>
<dbReference type="GO" id="GO:0016020">
    <property type="term" value="C:membrane"/>
    <property type="evidence" value="ECO:0007669"/>
    <property type="project" value="UniProtKB-SubCell"/>
</dbReference>
<evidence type="ECO:0000256" key="6">
    <source>
        <dbReference type="SAM" id="Phobius"/>
    </source>
</evidence>
<dbReference type="PROSITE" id="PS50922">
    <property type="entry name" value="TLC"/>
    <property type="match status" value="1"/>
</dbReference>
<feature type="transmembrane region" description="Helical" evidence="6">
    <location>
        <begin position="204"/>
        <end position="224"/>
    </location>
</feature>
<evidence type="ECO:0000256" key="4">
    <source>
        <dbReference type="ARBA" id="ARBA00023136"/>
    </source>
</evidence>
<dbReference type="Proteomes" id="UP001310890">
    <property type="component" value="Unassembled WGS sequence"/>
</dbReference>
<feature type="transmembrane region" description="Helical" evidence="6">
    <location>
        <begin position="115"/>
        <end position="134"/>
    </location>
</feature>
<keyword evidence="4 5" id="KW-0472">Membrane</keyword>
<dbReference type="SMART" id="SM00724">
    <property type="entry name" value="TLC"/>
    <property type="match status" value="1"/>
</dbReference>
<sequence>MRDPFPIAPPPVLVRLTKPYADALGLSTLPLHIHEVLFALCLYTFVCTVVSPYLSKKFYPERYAALNHRTKVSWDVHVVSFVQSCIICSLSLYIILFDEDRKSWRGADRWQERVWGYSGATGLCQSFALGYFTWDLIMCTWRVDIFGWGMLAHAVSAVSVFALGYRPFCYFWAPVFLLYELSSPFLNIHWFCDKVGLTGSTTQAVNGALLTGSFFGCRIVWGMYNSYNTFHDLYTAYAAGHSHAPAWASDKNMRTAVSGDLGIYYDAGRQERAFMGQQYLPPWLPIIYLASNLVLNALNVWWFFKMIQTIRKRFDPPFGTKGVGSDLMHYEPGSREKKLADDKAAAALAKGRASLAGSADREGFEVQRGVYADGRKSVEVTGSSSKGSVRSRRKA</sequence>
<dbReference type="InterPro" id="IPR006634">
    <property type="entry name" value="TLC-dom"/>
</dbReference>
<keyword evidence="3 6" id="KW-1133">Transmembrane helix</keyword>
<feature type="transmembrane region" description="Helical" evidence="6">
    <location>
        <begin position="283"/>
        <end position="304"/>
    </location>
</feature>
<protein>
    <recommendedName>
        <fullName evidence="7">TLC domain-containing protein</fullName>
    </recommendedName>
</protein>
<name>A0AAN7T9S0_9PEZI</name>
<feature type="domain" description="TLC" evidence="7">
    <location>
        <begin position="69"/>
        <end position="315"/>
    </location>
</feature>
<proteinExistence type="predicted"/>
<evidence type="ECO:0000256" key="1">
    <source>
        <dbReference type="ARBA" id="ARBA00004141"/>
    </source>
</evidence>
<evidence type="ECO:0000259" key="7">
    <source>
        <dbReference type="PROSITE" id="PS50922"/>
    </source>
</evidence>
<keyword evidence="2 5" id="KW-0812">Transmembrane</keyword>
<dbReference type="PANTHER" id="PTHR13439:SF0">
    <property type="entry name" value="TOPOISOMERASE I DAMAGE AFFECTED PROTEIN 4"/>
    <property type="match status" value="1"/>
</dbReference>
<dbReference type="InterPro" id="IPR050846">
    <property type="entry name" value="TLCD"/>
</dbReference>
<dbReference type="GO" id="GO:0005783">
    <property type="term" value="C:endoplasmic reticulum"/>
    <property type="evidence" value="ECO:0007669"/>
    <property type="project" value="TreeGrafter"/>
</dbReference>
<evidence type="ECO:0000313" key="9">
    <source>
        <dbReference type="Proteomes" id="UP001310890"/>
    </source>
</evidence>
<feature type="transmembrane region" description="Helical" evidence="6">
    <location>
        <begin position="76"/>
        <end position="95"/>
    </location>
</feature>